<dbReference type="EMBL" id="CP045121">
    <property type="protein sequence ID" value="QIN79451.1"/>
    <property type="molecule type" value="Genomic_DNA"/>
</dbReference>
<evidence type="ECO:0000313" key="1">
    <source>
        <dbReference type="EMBL" id="QIN79451.1"/>
    </source>
</evidence>
<proteinExistence type="predicted"/>
<evidence type="ECO:0000313" key="2">
    <source>
        <dbReference type="Proteomes" id="UP000502706"/>
    </source>
</evidence>
<gene>
    <name evidence="1" type="ORF">GBA65_14060</name>
</gene>
<dbReference type="AlphaFoldDB" id="A0A6G8PZ07"/>
<dbReference type="KEGG" id="rmar:GBA65_14060"/>
<protein>
    <submittedName>
        <fullName evidence="1">DUF4230 domain-containing protein</fullName>
    </submittedName>
</protein>
<sequence length="215" mass="23234">MVVGKARGGGFRSTLILAVLLVLLSVALGIGISRADFLGRVPIVGPLLFEDAPARTTTGPTVVEGIQDLDRLATVRWTESVPVTRESGGTGLERFFSGERVLLIASGDVEAGVDLARIGEEDVRVEGGVVTIRLPEPEVFSASLDERETGVYDRDFSPLNLRPDDELVEEARAEAVEEIEAAARENGILEQAETNAEESIRAFALTLGFREVRFR</sequence>
<dbReference type="InterPro" id="IPR025324">
    <property type="entry name" value="DUF4230"/>
</dbReference>
<name>A0A6G8PZ07_9ACTN</name>
<keyword evidence="2" id="KW-1185">Reference proteome</keyword>
<organism evidence="1 2">
    <name type="scientific">Rubrobacter marinus</name>
    <dbReference type="NCBI Taxonomy" id="2653852"/>
    <lineage>
        <taxon>Bacteria</taxon>
        <taxon>Bacillati</taxon>
        <taxon>Actinomycetota</taxon>
        <taxon>Rubrobacteria</taxon>
        <taxon>Rubrobacterales</taxon>
        <taxon>Rubrobacteraceae</taxon>
        <taxon>Rubrobacter</taxon>
    </lineage>
</organism>
<accession>A0A6G8PZ07</accession>
<dbReference type="Proteomes" id="UP000502706">
    <property type="component" value="Chromosome"/>
</dbReference>
<reference evidence="1 2" key="1">
    <citation type="submission" date="2019-10" db="EMBL/GenBank/DDBJ databases">
        <title>Rubrobacter sp nov SCSIO 52915 isolated from a deep-sea sediment in the South China Sea.</title>
        <authorList>
            <person name="Chen R.W."/>
        </authorList>
    </citation>
    <scope>NUCLEOTIDE SEQUENCE [LARGE SCALE GENOMIC DNA]</scope>
    <source>
        <strain evidence="1 2">SCSIO 52915</strain>
    </source>
</reference>
<dbReference type="Pfam" id="PF14014">
    <property type="entry name" value="DUF4230"/>
    <property type="match status" value="1"/>
</dbReference>